<organism evidence="3 4">
    <name type="scientific">Sandaracinomonas limnophila</name>
    <dbReference type="NCBI Taxonomy" id="1862386"/>
    <lineage>
        <taxon>Bacteria</taxon>
        <taxon>Pseudomonadati</taxon>
        <taxon>Bacteroidota</taxon>
        <taxon>Cytophagia</taxon>
        <taxon>Cytophagales</taxon>
        <taxon>Flectobacillaceae</taxon>
        <taxon>Sandaracinomonas</taxon>
    </lineage>
</organism>
<reference evidence="3 4" key="1">
    <citation type="submission" date="2019-01" db="EMBL/GenBank/DDBJ databases">
        <authorList>
            <person name="Chen W.-M."/>
        </authorList>
    </citation>
    <scope>NUCLEOTIDE SEQUENCE [LARGE SCALE GENOMIC DNA]</scope>
    <source>
        <strain evidence="3 4">FSY-15</strain>
    </source>
</reference>
<protein>
    <submittedName>
        <fullName evidence="3">Glycosyltransferase</fullName>
    </submittedName>
</protein>
<evidence type="ECO:0000313" key="4">
    <source>
        <dbReference type="Proteomes" id="UP000282832"/>
    </source>
</evidence>
<dbReference type="PANTHER" id="PTHR46401">
    <property type="entry name" value="GLYCOSYLTRANSFERASE WBBK-RELATED"/>
    <property type="match status" value="1"/>
</dbReference>
<dbReference type="GO" id="GO:0009103">
    <property type="term" value="P:lipopolysaccharide biosynthetic process"/>
    <property type="evidence" value="ECO:0007669"/>
    <property type="project" value="TreeGrafter"/>
</dbReference>
<dbReference type="RefSeq" id="WP_127803355.1">
    <property type="nucleotide sequence ID" value="NZ_SACY01000002.1"/>
</dbReference>
<dbReference type="AlphaFoldDB" id="A0A437PUQ0"/>
<gene>
    <name evidence="3" type="ORF">EOJ36_06025</name>
</gene>
<evidence type="ECO:0000313" key="3">
    <source>
        <dbReference type="EMBL" id="RVU25970.1"/>
    </source>
</evidence>
<dbReference type="Pfam" id="PF00534">
    <property type="entry name" value="Glycos_transf_1"/>
    <property type="match status" value="1"/>
</dbReference>
<dbReference type="PANTHER" id="PTHR46401:SF2">
    <property type="entry name" value="GLYCOSYLTRANSFERASE WBBK-RELATED"/>
    <property type="match status" value="1"/>
</dbReference>
<keyword evidence="1 3" id="KW-0808">Transferase</keyword>
<evidence type="ECO:0000256" key="1">
    <source>
        <dbReference type="ARBA" id="ARBA00022679"/>
    </source>
</evidence>
<dbReference type="InterPro" id="IPR001296">
    <property type="entry name" value="Glyco_trans_1"/>
</dbReference>
<dbReference type="GO" id="GO:0016757">
    <property type="term" value="F:glycosyltransferase activity"/>
    <property type="evidence" value="ECO:0007669"/>
    <property type="project" value="InterPro"/>
</dbReference>
<proteinExistence type="predicted"/>
<name>A0A437PUQ0_9BACT</name>
<comment type="caution">
    <text evidence="3">The sequence shown here is derived from an EMBL/GenBank/DDBJ whole genome shotgun (WGS) entry which is preliminary data.</text>
</comment>
<evidence type="ECO:0000259" key="2">
    <source>
        <dbReference type="Pfam" id="PF00534"/>
    </source>
</evidence>
<feature type="domain" description="Glycosyl transferase family 1" evidence="2">
    <location>
        <begin position="191"/>
        <end position="351"/>
    </location>
</feature>
<accession>A0A437PUQ0</accession>
<dbReference type="OrthoDB" id="919017at2"/>
<keyword evidence="4" id="KW-1185">Reference proteome</keyword>
<dbReference type="SUPFAM" id="SSF53756">
    <property type="entry name" value="UDP-Glycosyltransferase/glycogen phosphorylase"/>
    <property type="match status" value="1"/>
</dbReference>
<dbReference type="Gene3D" id="3.40.50.2000">
    <property type="entry name" value="Glycogen Phosphorylase B"/>
    <property type="match status" value="1"/>
</dbReference>
<dbReference type="EMBL" id="SACY01000002">
    <property type="protein sequence ID" value="RVU25970.1"/>
    <property type="molecule type" value="Genomic_DNA"/>
</dbReference>
<dbReference type="Proteomes" id="UP000282832">
    <property type="component" value="Unassembled WGS sequence"/>
</dbReference>
<sequence>MPKILIYDSIADGHHLDYIFYIIQQVSIRKDSELIVVCQDKIESTLKDFQFDLPSNVQLEFITNEKIANFHKKSLYARSISEWNETINLAQKHQVDQILFPFFDYFQFGALFGKKTNIPLAGILFKPKVKGNLINTLKFWMLKWVVNKPNFKNLFVLAEFRVQALQKTISLHKIKYLPDPIYVVPSSNEFKEALRKNLDLPKNKTIFLNFGHLDDRKGILEFLEGVSMLSEEQRKEIHLILAGKIEPNFQNKVEEYLKKLPNLTSSLLFERHSPETMQALFELTDWTLALYPKFMGSASMVIRSAFAGKPVLGSNLGAISHQISQNKLGVSADPENPAEIARALEKILHKEILFDPKGLSEFAQKHGVENFGKIIFENLRIGESENRRIGEYGNRRI</sequence>
<dbReference type="CDD" id="cd03801">
    <property type="entry name" value="GT4_PimA-like"/>
    <property type="match status" value="1"/>
</dbReference>